<protein>
    <recommendedName>
        <fullName evidence="1">2EXR domain-containing protein</fullName>
    </recommendedName>
</protein>
<name>A0ABR4CI71_9HELO</name>
<evidence type="ECO:0000313" key="2">
    <source>
        <dbReference type="EMBL" id="KAL2069663.1"/>
    </source>
</evidence>
<feature type="domain" description="2EXR" evidence="1">
    <location>
        <begin position="7"/>
        <end position="90"/>
    </location>
</feature>
<accession>A0ABR4CI71</accession>
<gene>
    <name evidence="2" type="ORF">VTL71DRAFT_14342</name>
</gene>
<organism evidence="2 3">
    <name type="scientific">Oculimacula yallundae</name>
    <dbReference type="NCBI Taxonomy" id="86028"/>
    <lineage>
        <taxon>Eukaryota</taxon>
        <taxon>Fungi</taxon>
        <taxon>Dikarya</taxon>
        <taxon>Ascomycota</taxon>
        <taxon>Pezizomycotina</taxon>
        <taxon>Leotiomycetes</taxon>
        <taxon>Helotiales</taxon>
        <taxon>Ploettnerulaceae</taxon>
        <taxon>Oculimacula</taxon>
    </lineage>
</organism>
<comment type="caution">
    <text evidence="2">The sequence shown here is derived from an EMBL/GenBank/DDBJ whole genome shotgun (WGS) entry which is preliminary data.</text>
</comment>
<keyword evidence="3" id="KW-1185">Reference proteome</keyword>
<dbReference type="EMBL" id="JAZHXI010000007">
    <property type="protein sequence ID" value="KAL2069663.1"/>
    <property type="molecule type" value="Genomic_DNA"/>
</dbReference>
<dbReference type="Proteomes" id="UP001595075">
    <property type="component" value="Unassembled WGS sequence"/>
</dbReference>
<dbReference type="PANTHER" id="PTHR35910">
    <property type="entry name" value="2EXR DOMAIN-CONTAINING PROTEIN"/>
    <property type="match status" value="1"/>
</dbReference>
<dbReference type="InterPro" id="IPR045518">
    <property type="entry name" value="2EXR"/>
</dbReference>
<evidence type="ECO:0000259" key="1">
    <source>
        <dbReference type="Pfam" id="PF20150"/>
    </source>
</evidence>
<evidence type="ECO:0000313" key="3">
    <source>
        <dbReference type="Proteomes" id="UP001595075"/>
    </source>
</evidence>
<proteinExistence type="predicted"/>
<dbReference type="PANTHER" id="PTHR35910:SF6">
    <property type="entry name" value="2EXR DOMAIN-CONTAINING PROTEIN"/>
    <property type="match status" value="1"/>
</dbReference>
<reference evidence="2 3" key="1">
    <citation type="journal article" date="2024" name="Commun. Biol.">
        <title>Comparative genomic analysis of thermophilic fungi reveals convergent evolutionary adaptations and gene losses.</title>
        <authorList>
            <person name="Steindorff A.S."/>
            <person name="Aguilar-Pontes M.V."/>
            <person name="Robinson A.J."/>
            <person name="Andreopoulos B."/>
            <person name="LaButti K."/>
            <person name="Kuo A."/>
            <person name="Mondo S."/>
            <person name="Riley R."/>
            <person name="Otillar R."/>
            <person name="Haridas S."/>
            <person name="Lipzen A."/>
            <person name="Grimwood J."/>
            <person name="Schmutz J."/>
            <person name="Clum A."/>
            <person name="Reid I.D."/>
            <person name="Moisan M.C."/>
            <person name="Butler G."/>
            <person name="Nguyen T.T.M."/>
            <person name="Dewar K."/>
            <person name="Conant G."/>
            <person name="Drula E."/>
            <person name="Henrissat B."/>
            <person name="Hansel C."/>
            <person name="Singer S."/>
            <person name="Hutchinson M.I."/>
            <person name="de Vries R.P."/>
            <person name="Natvig D.O."/>
            <person name="Powell A.J."/>
            <person name="Tsang A."/>
            <person name="Grigoriev I.V."/>
        </authorList>
    </citation>
    <scope>NUCLEOTIDE SEQUENCE [LARGE SCALE GENOMIC DNA]</scope>
    <source>
        <strain evidence="2 3">CBS 494.80</strain>
    </source>
</reference>
<sequence length="231" mass="26721">MGSLTYFSFFPLLSPELRLQIWHEALLFPRLVWIRKHDRPASHIRRSVVTPLLCVSRESRSEALRVYSPPISYSSLLKQPVYIGPGTDIVYLDGTDGPRRALKKVTWTCDVLSVDLNSGCPSFAPLRRLAVDEEFLQQTPCVLFGKMPYSIWKLIISDLHDLEELIVVRGDVEIPWTASDVQERLVKAKEKFLCFWEDACADEIECQILKKWRMPVVRILSLEELVEMCWI</sequence>
<dbReference type="Pfam" id="PF20150">
    <property type="entry name" value="2EXR"/>
    <property type="match status" value="1"/>
</dbReference>